<organism evidence="2 3">
    <name type="scientific">Daphnia pulex</name>
    <name type="common">Water flea</name>
    <dbReference type="NCBI Taxonomy" id="6669"/>
    <lineage>
        <taxon>Eukaryota</taxon>
        <taxon>Metazoa</taxon>
        <taxon>Ecdysozoa</taxon>
        <taxon>Arthropoda</taxon>
        <taxon>Crustacea</taxon>
        <taxon>Branchiopoda</taxon>
        <taxon>Diplostraca</taxon>
        <taxon>Cladocera</taxon>
        <taxon>Anomopoda</taxon>
        <taxon>Daphniidae</taxon>
        <taxon>Daphnia</taxon>
    </lineage>
</organism>
<reference evidence="2 3" key="1">
    <citation type="journal article" date="2011" name="Science">
        <title>The ecoresponsive genome of Daphnia pulex.</title>
        <authorList>
            <person name="Colbourne J.K."/>
            <person name="Pfrender M.E."/>
            <person name="Gilbert D."/>
            <person name="Thomas W.K."/>
            <person name="Tucker A."/>
            <person name="Oakley T.H."/>
            <person name="Tokishita S."/>
            <person name="Aerts A."/>
            <person name="Arnold G.J."/>
            <person name="Basu M.K."/>
            <person name="Bauer D.J."/>
            <person name="Caceres C.E."/>
            <person name="Carmel L."/>
            <person name="Casola C."/>
            <person name="Choi J.H."/>
            <person name="Detter J.C."/>
            <person name="Dong Q."/>
            <person name="Dusheyko S."/>
            <person name="Eads B.D."/>
            <person name="Frohlich T."/>
            <person name="Geiler-Samerotte K.A."/>
            <person name="Gerlach D."/>
            <person name="Hatcher P."/>
            <person name="Jogdeo S."/>
            <person name="Krijgsveld J."/>
            <person name="Kriventseva E.V."/>
            <person name="Kultz D."/>
            <person name="Laforsch C."/>
            <person name="Lindquist E."/>
            <person name="Lopez J."/>
            <person name="Manak J.R."/>
            <person name="Muller J."/>
            <person name="Pangilinan J."/>
            <person name="Patwardhan R.P."/>
            <person name="Pitluck S."/>
            <person name="Pritham E.J."/>
            <person name="Rechtsteiner A."/>
            <person name="Rho M."/>
            <person name="Rogozin I.B."/>
            <person name="Sakarya O."/>
            <person name="Salamov A."/>
            <person name="Schaack S."/>
            <person name="Shapiro H."/>
            <person name="Shiga Y."/>
            <person name="Skalitzky C."/>
            <person name="Smith Z."/>
            <person name="Souvorov A."/>
            <person name="Sung W."/>
            <person name="Tang Z."/>
            <person name="Tsuchiya D."/>
            <person name="Tu H."/>
            <person name="Vos H."/>
            <person name="Wang M."/>
            <person name="Wolf Y.I."/>
            <person name="Yamagata H."/>
            <person name="Yamada T."/>
            <person name="Ye Y."/>
            <person name="Shaw J.R."/>
            <person name="Andrews J."/>
            <person name="Crease T.J."/>
            <person name="Tang H."/>
            <person name="Lucas S.M."/>
            <person name="Robertson H.M."/>
            <person name="Bork P."/>
            <person name="Koonin E.V."/>
            <person name="Zdobnov E.M."/>
            <person name="Grigoriev I.V."/>
            <person name="Lynch M."/>
            <person name="Boore J.L."/>
        </authorList>
    </citation>
    <scope>NUCLEOTIDE SEQUENCE [LARGE SCALE GENOMIC DNA]</scope>
</reference>
<gene>
    <name evidence="2" type="ORF">DAPPUDRAFT_242080</name>
</gene>
<accession>E9GFU0</accession>
<dbReference type="Proteomes" id="UP000000305">
    <property type="component" value="Unassembled WGS sequence"/>
</dbReference>
<keyword evidence="3" id="KW-1185">Reference proteome</keyword>
<dbReference type="KEGG" id="dpx:DAPPUDRAFT_242080"/>
<evidence type="ECO:0000313" key="3">
    <source>
        <dbReference type="Proteomes" id="UP000000305"/>
    </source>
</evidence>
<feature type="region of interest" description="Disordered" evidence="1">
    <location>
        <begin position="18"/>
        <end position="53"/>
    </location>
</feature>
<dbReference type="EMBL" id="GL732542">
    <property type="protein sequence ID" value="EFX81700.1"/>
    <property type="molecule type" value="Genomic_DNA"/>
</dbReference>
<dbReference type="HOGENOM" id="CLU_3070792_0_0_1"/>
<name>E9GFU0_DAPPU</name>
<protein>
    <submittedName>
        <fullName evidence="2">Uncharacterized protein</fullName>
    </submittedName>
</protein>
<dbReference type="AlphaFoldDB" id="E9GFU0"/>
<dbReference type="InParanoid" id="E9GFU0"/>
<sequence>MKKSSRFLFLSNRILSQVHRTPFPAPESDSRRKKMCSRDQPSSQLHGTQLDGP</sequence>
<evidence type="ECO:0000313" key="2">
    <source>
        <dbReference type="EMBL" id="EFX81700.1"/>
    </source>
</evidence>
<proteinExistence type="predicted"/>
<evidence type="ECO:0000256" key="1">
    <source>
        <dbReference type="SAM" id="MobiDB-lite"/>
    </source>
</evidence>